<proteinExistence type="predicted"/>
<evidence type="ECO:0000313" key="2">
    <source>
        <dbReference type="EMBL" id="AIQ68865.1"/>
    </source>
</evidence>
<feature type="domain" description="Transcription regulator PadR N-terminal" evidence="1">
    <location>
        <begin position="19"/>
        <end position="91"/>
    </location>
</feature>
<dbReference type="Gene3D" id="1.10.10.10">
    <property type="entry name" value="Winged helix-like DNA-binding domain superfamily/Winged helix DNA-binding domain"/>
    <property type="match status" value="1"/>
</dbReference>
<dbReference type="EMBL" id="CP009287">
    <property type="protein sequence ID" value="AIQ68865.1"/>
    <property type="molecule type" value="Genomic_DNA"/>
</dbReference>
<dbReference type="HOGENOM" id="CLU_063440_3_1_9"/>
<dbReference type="SUPFAM" id="SSF46785">
    <property type="entry name" value="Winged helix' DNA-binding domain"/>
    <property type="match status" value="1"/>
</dbReference>
<name>A0A089M941_9BACL</name>
<keyword evidence="3" id="KW-1185">Reference proteome</keyword>
<evidence type="ECO:0000259" key="1">
    <source>
        <dbReference type="Pfam" id="PF03551"/>
    </source>
</evidence>
<sequence length="118" mass="13930">MSVEDWKSQIKRGTLDFCILLLIKQRSYYGYEIISKLEQYPIVAAKENTIYPLLRRLLKEEYISSSWQESTEGLPPRKYYTLTEKGNEYLNAMSLEWDNLLTAISEIKGELNNGYKYE</sequence>
<dbReference type="InterPro" id="IPR005149">
    <property type="entry name" value="Tscrpt_reg_PadR_N"/>
</dbReference>
<dbReference type="Pfam" id="PF03551">
    <property type="entry name" value="PadR"/>
    <property type="match status" value="1"/>
</dbReference>
<dbReference type="OrthoDB" id="9791785at2"/>
<dbReference type="KEGG" id="pgm:PGRAT_15490"/>
<dbReference type="eggNOG" id="COG1695">
    <property type="taxonomic scope" value="Bacteria"/>
</dbReference>
<gene>
    <name evidence="2" type="ORF">PGRAT_15490</name>
</gene>
<evidence type="ECO:0000313" key="3">
    <source>
        <dbReference type="Proteomes" id="UP000029500"/>
    </source>
</evidence>
<dbReference type="RefSeq" id="WP_025704372.1">
    <property type="nucleotide sequence ID" value="NZ_CP009287.1"/>
</dbReference>
<protein>
    <submittedName>
        <fullName evidence="2">PadR family transcriptional regulator</fullName>
    </submittedName>
</protein>
<organism evidence="2 3">
    <name type="scientific">Paenibacillus graminis</name>
    <dbReference type="NCBI Taxonomy" id="189425"/>
    <lineage>
        <taxon>Bacteria</taxon>
        <taxon>Bacillati</taxon>
        <taxon>Bacillota</taxon>
        <taxon>Bacilli</taxon>
        <taxon>Bacillales</taxon>
        <taxon>Paenibacillaceae</taxon>
        <taxon>Paenibacillus</taxon>
    </lineage>
</organism>
<accession>A0A089M941</accession>
<dbReference type="InterPro" id="IPR036390">
    <property type="entry name" value="WH_DNA-bd_sf"/>
</dbReference>
<dbReference type="PANTHER" id="PTHR33169:SF14">
    <property type="entry name" value="TRANSCRIPTIONAL REGULATOR RV3488"/>
    <property type="match status" value="1"/>
</dbReference>
<dbReference type="STRING" id="189425.PGRAT_15490"/>
<reference evidence="2 3" key="1">
    <citation type="submission" date="2014-08" db="EMBL/GenBank/DDBJ databases">
        <title>Comparative genomics of the Paenibacillus odorifer group.</title>
        <authorList>
            <person name="den Bakker H.C."/>
            <person name="Tsai Y.-C."/>
            <person name="Martin N."/>
            <person name="Korlach J."/>
            <person name="Wiedmann M."/>
        </authorList>
    </citation>
    <scope>NUCLEOTIDE SEQUENCE [LARGE SCALE GENOMIC DNA]</scope>
    <source>
        <strain evidence="2 3">DSM 15220</strain>
    </source>
</reference>
<dbReference type="AlphaFoldDB" id="A0A089M941"/>
<dbReference type="InterPro" id="IPR036388">
    <property type="entry name" value="WH-like_DNA-bd_sf"/>
</dbReference>
<dbReference type="Proteomes" id="UP000029500">
    <property type="component" value="Chromosome"/>
</dbReference>
<dbReference type="PANTHER" id="PTHR33169">
    <property type="entry name" value="PADR-FAMILY TRANSCRIPTIONAL REGULATOR"/>
    <property type="match status" value="1"/>
</dbReference>
<dbReference type="InterPro" id="IPR052509">
    <property type="entry name" value="Metal_resp_DNA-bind_regulator"/>
</dbReference>